<feature type="compositionally biased region" description="Basic and acidic residues" evidence="1">
    <location>
        <begin position="1"/>
        <end position="11"/>
    </location>
</feature>
<proteinExistence type="predicted"/>
<gene>
    <name evidence="2" type="ORF">TVY486_1107080</name>
</gene>
<dbReference type="VEuPathDB" id="TriTrypDB:TvY486_1107080"/>
<dbReference type="SUPFAM" id="SSF48371">
    <property type="entry name" value="ARM repeat"/>
    <property type="match status" value="1"/>
</dbReference>
<evidence type="ECO:0000313" key="2">
    <source>
        <dbReference type="EMBL" id="CCC53224.1"/>
    </source>
</evidence>
<dbReference type="EMBL" id="HE573027">
    <property type="protein sequence ID" value="CCC53224.1"/>
    <property type="molecule type" value="Genomic_DNA"/>
</dbReference>
<organism evidence="2">
    <name type="scientific">Trypanosoma vivax (strain Y486)</name>
    <dbReference type="NCBI Taxonomy" id="1055687"/>
    <lineage>
        <taxon>Eukaryota</taxon>
        <taxon>Discoba</taxon>
        <taxon>Euglenozoa</taxon>
        <taxon>Kinetoplastea</taxon>
        <taxon>Metakinetoplastina</taxon>
        <taxon>Trypanosomatida</taxon>
        <taxon>Trypanosomatidae</taxon>
        <taxon>Trypanosoma</taxon>
        <taxon>Duttonella</taxon>
    </lineage>
</organism>
<protein>
    <submittedName>
        <fullName evidence="2">Putative pumilio-repeat, RNA-binding protein</fullName>
    </submittedName>
</protein>
<accession>G0UBM7</accession>
<feature type="non-terminal residue" evidence="2">
    <location>
        <position position="365"/>
    </location>
</feature>
<name>G0UBM7_TRYVY</name>
<reference evidence="2" key="1">
    <citation type="journal article" date="2012" name="Proc. Natl. Acad. Sci. U.S.A.">
        <title>Antigenic diversity is generated by distinct evolutionary mechanisms in African trypanosome species.</title>
        <authorList>
            <person name="Jackson A.P."/>
            <person name="Berry A."/>
            <person name="Aslett M."/>
            <person name="Allison H.C."/>
            <person name="Burton P."/>
            <person name="Vavrova-Anderson J."/>
            <person name="Brown R."/>
            <person name="Browne H."/>
            <person name="Corton N."/>
            <person name="Hauser H."/>
            <person name="Gamble J."/>
            <person name="Gilderthorp R."/>
            <person name="Marcello L."/>
            <person name="McQuillan J."/>
            <person name="Otto T.D."/>
            <person name="Quail M.A."/>
            <person name="Sanders M.J."/>
            <person name="van Tonder A."/>
            <person name="Ginger M.L."/>
            <person name="Field M.C."/>
            <person name="Barry J.D."/>
            <person name="Hertz-Fowler C."/>
            <person name="Berriman M."/>
        </authorList>
    </citation>
    <scope>NUCLEOTIDE SEQUENCE</scope>
    <source>
        <strain evidence="2">Y486</strain>
    </source>
</reference>
<evidence type="ECO:0000256" key="1">
    <source>
        <dbReference type="SAM" id="MobiDB-lite"/>
    </source>
</evidence>
<dbReference type="InterPro" id="IPR016024">
    <property type="entry name" value="ARM-type_fold"/>
</dbReference>
<feature type="region of interest" description="Disordered" evidence="1">
    <location>
        <begin position="1"/>
        <end position="56"/>
    </location>
</feature>
<dbReference type="AlphaFoldDB" id="G0UBM7"/>
<feature type="compositionally biased region" description="Basic residues" evidence="1">
    <location>
        <begin position="12"/>
        <end position="28"/>
    </location>
</feature>
<sequence>MGRNAVLERAHQRQARQVREQRHRKARAAKAERRSDLAAAAGRLVKRTAPRKGPLPEEKKAMLLEQFAQACRLPAPCDDLCLLLAQGSRQDQSQADTVRKRPREDGGLDEETLDRIAKALVALDGQTADAAETLEATDEEEQPRTLLEDVVQDECGGRVVCAIIAALSASSCLQRKTEVVDTVMKLFEENKPLYEHYVACKVLSSLVLCGGQDIQQRALCVLRQEDETPESLQTKLRNRHVSTTIRHLIEHFTEETVAWLTEVLCISEADSTGKKKKKMKKKSSTNGAERHGALLTLINDPVASPAMRALFLHTSNRAALLRDIDLNALLDNRRGCKFLQEMLLHEPSRWTAEGAEAVLDVVMAA</sequence>